<dbReference type="PROSITE" id="PS51186">
    <property type="entry name" value="GNAT"/>
    <property type="match status" value="1"/>
</dbReference>
<keyword evidence="3" id="KW-1185">Reference proteome</keyword>
<name>B8CVF2_SHEPW</name>
<dbReference type="InterPro" id="IPR016181">
    <property type="entry name" value="Acyl_CoA_acyltransferase"/>
</dbReference>
<evidence type="ECO:0000313" key="2">
    <source>
        <dbReference type="EMBL" id="ACJ31628.1"/>
    </source>
</evidence>
<accession>B8CVF2</accession>
<reference evidence="2 3" key="1">
    <citation type="journal article" date="2008" name="PLoS ONE">
        <title>Environmental adaptation: genomic analysis of the piezotolerant and psychrotolerant deep-sea iron reducing bacterium Shewanella piezotolerans WP3.</title>
        <authorList>
            <person name="Wang F."/>
            <person name="Wang J."/>
            <person name="Jian H."/>
            <person name="Zhang B."/>
            <person name="Li S."/>
            <person name="Wang F."/>
            <person name="Zeng X."/>
            <person name="Gao L."/>
            <person name="Bartlett D.H."/>
            <person name="Yu J."/>
            <person name="Hu S."/>
            <person name="Xiao X."/>
        </authorList>
    </citation>
    <scope>NUCLEOTIDE SEQUENCE [LARGE SCALE GENOMIC DNA]</scope>
    <source>
        <strain evidence="3">WP3 / JCM 13877</strain>
    </source>
</reference>
<feature type="domain" description="N-acetyltransferase" evidence="1">
    <location>
        <begin position="1"/>
        <end position="137"/>
    </location>
</feature>
<dbReference type="PANTHER" id="PTHR43792:SF1">
    <property type="entry name" value="N-ACETYLTRANSFERASE DOMAIN-CONTAINING PROTEIN"/>
    <property type="match status" value="1"/>
</dbReference>
<dbReference type="STRING" id="225849.swp_5014"/>
<dbReference type="Pfam" id="PF13302">
    <property type="entry name" value="Acetyltransf_3"/>
    <property type="match status" value="1"/>
</dbReference>
<dbReference type="Proteomes" id="UP000000753">
    <property type="component" value="Chromosome"/>
</dbReference>
<dbReference type="AlphaFoldDB" id="B8CVF2"/>
<dbReference type="PANTHER" id="PTHR43792">
    <property type="entry name" value="GNAT FAMILY, PUTATIVE (AFU_ORTHOLOGUE AFUA_3G00765)-RELATED-RELATED"/>
    <property type="match status" value="1"/>
</dbReference>
<dbReference type="SUPFAM" id="SSF55729">
    <property type="entry name" value="Acyl-CoA N-acyltransferases (Nat)"/>
    <property type="match status" value="1"/>
</dbReference>
<dbReference type="GO" id="GO:0016747">
    <property type="term" value="F:acyltransferase activity, transferring groups other than amino-acyl groups"/>
    <property type="evidence" value="ECO:0007669"/>
    <property type="project" value="InterPro"/>
</dbReference>
<dbReference type="InterPro" id="IPR051531">
    <property type="entry name" value="N-acetyltransferase"/>
</dbReference>
<evidence type="ECO:0000259" key="1">
    <source>
        <dbReference type="PROSITE" id="PS51186"/>
    </source>
</evidence>
<dbReference type="EMBL" id="CP000472">
    <property type="protein sequence ID" value="ACJ31628.1"/>
    <property type="molecule type" value="Genomic_DNA"/>
</dbReference>
<gene>
    <name evidence="2" type="ordered locus">swp_5014</name>
</gene>
<dbReference type="KEGG" id="swp:swp_5014"/>
<dbReference type="eggNOG" id="COG1670">
    <property type="taxonomic scope" value="Bacteria"/>
</dbReference>
<dbReference type="HOGENOM" id="CLU_013985_3_1_6"/>
<dbReference type="InterPro" id="IPR000182">
    <property type="entry name" value="GNAT_dom"/>
</dbReference>
<sequence length="149" mass="16705">MLKYTGDTAFVDVAQAASFIANYDQYRLTGFGRWSLYLSDTHEYIGFCGLSRPNAMADVDLGFRIARQHWRQGYATEAAQAAIMLASTRYGLSRLIGRAKLDNLASVSTLEKLGFIADPNVCKDDIWRHFSLNLDDNFADSEHVNISII</sequence>
<evidence type="ECO:0000313" key="3">
    <source>
        <dbReference type="Proteomes" id="UP000000753"/>
    </source>
</evidence>
<organism evidence="2 3">
    <name type="scientific">Shewanella piezotolerans (strain WP3 / JCM 13877)</name>
    <dbReference type="NCBI Taxonomy" id="225849"/>
    <lineage>
        <taxon>Bacteria</taxon>
        <taxon>Pseudomonadati</taxon>
        <taxon>Pseudomonadota</taxon>
        <taxon>Gammaproteobacteria</taxon>
        <taxon>Alteromonadales</taxon>
        <taxon>Shewanellaceae</taxon>
        <taxon>Shewanella</taxon>
    </lineage>
</organism>
<dbReference type="Gene3D" id="3.40.630.30">
    <property type="match status" value="1"/>
</dbReference>
<proteinExistence type="predicted"/>
<protein>
    <submittedName>
        <fullName evidence="2">Acetyltransferase, GNAT family</fullName>
    </submittedName>
</protein>